<proteinExistence type="predicted"/>
<organism evidence="2">
    <name type="scientific">Streptomyces sp. NBC_00060</name>
    <dbReference type="NCBI Taxonomy" id="2975636"/>
    <lineage>
        <taxon>Bacteria</taxon>
        <taxon>Bacillati</taxon>
        <taxon>Actinomycetota</taxon>
        <taxon>Actinomycetes</taxon>
        <taxon>Kitasatosporales</taxon>
        <taxon>Streptomycetaceae</taxon>
        <taxon>Streptomyces</taxon>
    </lineage>
</organism>
<evidence type="ECO:0008006" key="3">
    <source>
        <dbReference type="Google" id="ProtNLM"/>
    </source>
</evidence>
<accession>A0AAU2GR03</accession>
<feature type="region of interest" description="Disordered" evidence="1">
    <location>
        <begin position="142"/>
        <end position="168"/>
    </location>
</feature>
<feature type="compositionally biased region" description="Basic and acidic residues" evidence="1">
    <location>
        <begin position="154"/>
        <end position="168"/>
    </location>
</feature>
<evidence type="ECO:0000256" key="1">
    <source>
        <dbReference type="SAM" id="MobiDB-lite"/>
    </source>
</evidence>
<gene>
    <name evidence="2" type="ORF">OHV25_00945</name>
</gene>
<name>A0AAU2GR03_9ACTN</name>
<dbReference type="AlphaFoldDB" id="A0AAU2GR03"/>
<dbReference type="EMBL" id="CP108253">
    <property type="protein sequence ID" value="WTU38247.1"/>
    <property type="molecule type" value="Genomic_DNA"/>
</dbReference>
<sequence>MFQLAALLDRSGVLALIGNELAGRPGPAGLPPRTVLTGLLLAIHYTGKATLSEAWRILAFGLSAFAQDRLGVAHIAPAALSRCIYRAFGRVTSVLDPARCDRRRRLPLTEAGPFAAAWEDDDPEHVRKKTVLQQICTALEPLISPGRRPRRPRKPEDPARSTRSDGIS</sequence>
<protein>
    <recommendedName>
        <fullName evidence="3">Transposase</fullName>
    </recommendedName>
</protein>
<evidence type="ECO:0000313" key="2">
    <source>
        <dbReference type="EMBL" id="WTU38247.1"/>
    </source>
</evidence>
<reference evidence="2" key="1">
    <citation type="submission" date="2022-10" db="EMBL/GenBank/DDBJ databases">
        <title>The complete genomes of actinobacterial strains from the NBC collection.</title>
        <authorList>
            <person name="Joergensen T.S."/>
            <person name="Alvarez Arevalo M."/>
            <person name="Sterndorff E.B."/>
            <person name="Faurdal D."/>
            <person name="Vuksanovic O."/>
            <person name="Mourched A.-S."/>
            <person name="Charusanti P."/>
            <person name="Shaw S."/>
            <person name="Blin K."/>
            <person name="Weber T."/>
        </authorList>
    </citation>
    <scope>NUCLEOTIDE SEQUENCE</scope>
    <source>
        <strain evidence="2">NBC_00060</strain>
    </source>
</reference>